<protein>
    <submittedName>
        <fullName evidence="1">Uncharacterized protein</fullName>
    </submittedName>
</protein>
<organism evidence="1 2">
    <name type="scientific">Choristoneura fumiferana</name>
    <name type="common">Spruce budworm moth</name>
    <name type="synonym">Archips fumiferana</name>
    <dbReference type="NCBI Taxonomy" id="7141"/>
    <lineage>
        <taxon>Eukaryota</taxon>
        <taxon>Metazoa</taxon>
        <taxon>Ecdysozoa</taxon>
        <taxon>Arthropoda</taxon>
        <taxon>Hexapoda</taxon>
        <taxon>Insecta</taxon>
        <taxon>Pterygota</taxon>
        <taxon>Neoptera</taxon>
        <taxon>Endopterygota</taxon>
        <taxon>Lepidoptera</taxon>
        <taxon>Glossata</taxon>
        <taxon>Ditrysia</taxon>
        <taxon>Tortricoidea</taxon>
        <taxon>Tortricidae</taxon>
        <taxon>Tortricinae</taxon>
        <taxon>Choristoneura</taxon>
    </lineage>
</organism>
<evidence type="ECO:0000313" key="2">
    <source>
        <dbReference type="Proteomes" id="UP001064048"/>
    </source>
</evidence>
<dbReference type="Proteomes" id="UP001064048">
    <property type="component" value="Chromosome 15"/>
</dbReference>
<name>A0ACC0KX11_CHOFU</name>
<gene>
    <name evidence="1" type="ORF">MSG28_009343</name>
</gene>
<reference evidence="1 2" key="1">
    <citation type="journal article" date="2022" name="Genome Biol. Evol.">
        <title>The Spruce Budworm Genome: Reconstructing the Evolutionary History of Antifreeze Proteins.</title>
        <authorList>
            <person name="Beliveau C."/>
            <person name="Gagne P."/>
            <person name="Picq S."/>
            <person name="Vernygora O."/>
            <person name="Keeling C.I."/>
            <person name="Pinkney K."/>
            <person name="Doucet D."/>
            <person name="Wen F."/>
            <person name="Johnston J.S."/>
            <person name="Maaroufi H."/>
            <person name="Boyle B."/>
            <person name="Laroche J."/>
            <person name="Dewar K."/>
            <person name="Juretic N."/>
            <person name="Blackburn G."/>
            <person name="Nisole A."/>
            <person name="Brunet B."/>
            <person name="Brandao M."/>
            <person name="Lumley L."/>
            <person name="Duan J."/>
            <person name="Quan G."/>
            <person name="Lucarotti C.J."/>
            <person name="Roe A.D."/>
            <person name="Sperling F.A.H."/>
            <person name="Levesque R.C."/>
            <person name="Cusson M."/>
        </authorList>
    </citation>
    <scope>NUCLEOTIDE SEQUENCE [LARGE SCALE GENOMIC DNA]</scope>
    <source>
        <strain evidence="1">Glfc:IPQL:Cfum</strain>
    </source>
</reference>
<comment type="caution">
    <text evidence="1">The sequence shown here is derived from an EMBL/GenBank/DDBJ whole genome shotgun (WGS) entry which is preliminary data.</text>
</comment>
<accession>A0ACC0KX11</accession>
<dbReference type="EMBL" id="CM046115">
    <property type="protein sequence ID" value="KAI8441079.1"/>
    <property type="molecule type" value="Genomic_DNA"/>
</dbReference>
<evidence type="ECO:0000313" key="1">
    <source>
        <dbReference type="EMBL" id="KAI8441079.1"/>
    </source>
</evidence>
<sequence length="648" mass="73189">MHMCSADDFYHFPFNATRSTVSGIAAYRSALTLDWLAGEDSRQRELANSFEIVATIKPRPRSSECIAFTRPAAGKVARLMLELVKNLEGDEGTIIPELIQGLMNARLLMETSMLESEPDLNSLVHTPGAMMGEPHTTFPRILAMVWLIGSDPITTKKSGWCSVKKFNKYLMIARPTEIATHMRALDPIIARARFIIESFIQNVTPLNMQPETTTQETRPPPTTTTFENDLGAVLVEASAPPLPPPPPAEFFVDPLQTLQDVPEQEKDRISLSSAKGLQQSMLAVALNIKDFSAVIESGPLRFIKRVLICSNEEASEQIMEHRLDIFTLFPNMTIEFLDVRQCPHEIRSDRHGDKSILAVIAPEPFDDIPDSEVPIYFYEAPYFLENLDAYSNNIPALIDWRPLKHAFTHFFEQQGWIRIAIVSDNSPYSAAFEEELVGHFNEKQLVYNVQRCVETLHHDCDFKEALQFIIDNNALIVVANVDARNAWVLLKQAREHGVTRKNEFIWLARDWPFVNVSKKELFDISPIISLTLAPLMKETANPELHSKATRGPHLARILQGLTLVEDAVRHTKRYRIDHFYRDIAKHMNSAIIKDTYDARAFIRKIDVNDKSEVLTIVVANSQLVTSVTTVNNSTPKILVLLLTVLVTG</sequence>
<keyword evidence="2" id="KW-1185">Reference proteome</keyword>
<proteinExistence type="predicted"/>